<dbReference type="InterPro" id="IPR006059">
    <property type="entry name" value="SBP"/>
</dbReference>
<name>A0A1T2XME2_9BACL</name>
<dbReference type="RefSeq" id="WP_078496775.1">
    <property type="nucleotide sequence ID" value="NZ_MSZX01000001.1"/>
</dbReference>
<sequence length="453" mass="50934">MRKSATMLLIAMLTIMFVMAGCSQRESSSNTTTPKASESKPTDTKTDTKETTDTTKPATNDANTGGELKKVTVYSTTNDKPVQDVYKEIAEQFMLANPNIQVDLQFPGSEYENILKVKMAANDLPDIWDTHGWAVIRYGKYLADLRDESWTGQLTDTIKNVVTDKEGKVHALVLSEAKDGLTYNADLLAKYNIEPPSTFDELMAAADKLKKESNGEITPFYFSGIDDWMIGQFFDYFATSLLISPQQNEAQNLLDNKMDWSKWDVLPQKFLEIYKKGYMNKDVLTAKYSDLSSLFAQGKIAFSLLGPSFADEVHKIKPDLKIGFMPVPSMVAGDTPNFSGGERLTMGAWKDSKNLPEAKKVIEYFAKPENMTKFANVTKLPPGLKGVTANHEFTEYYDKYASIRVFPYFDRVYLPNGMWDVMCKTGTALLANQVTPQQFSAKMKQEVERLLNK</sequence>
<organism evidence="8 9">
    <name type="scientific">Paenibacillus selenitireducens</name>
    <dbReference type="NCBI Taxonomy" id="1324314"/>
    <lineage>
        <taxon>Bacteria</taxon>
        <taxon>Bacillati</taxon>
        <taxon>Bacillota</taxon>
        <taxon>Bacilli</taxon>
        <taxon>Bacillales</taxon>
        <taxon>Paenibacillaceae</taxon>
        <taxon>Paenibacillus</taxon>
    </lineage>
</organism>
<keyword evidence="2 7" id="KW-0732">Signal</keyword>
<evidence type="ECO:0000256" key="3">
    <source>
        <dbReference type="ARBA" id="ARBA00023136"/>
    </source>
</evidence>
<dbReference type="EMBL" id="MSZX01000001">
    <property type="protein sequence ID" value="OPA81050.1"/>
    <property type="molecule type" value="Genomic_DNA"/>
</dbReference>
<dbReference type="PROSITE" id="PS51257">
    <property type="entry name" value="PROKAR_LIPOPROTEIN"/>
    <property type="match status" value="1"/>
</dbReference>
<dbReference type="Gene3D" id="3.40.190.10">
    <property type="entry name" value="Periplasmic binding protein-like II"/>
    <property type="match status" value="2"/>
</dbReference>
<gene>
    <name evidence="8" type="ORF">BVG16_01520</name>
</gene>
<feature type="compositionally biased region" description="Low complexity" evidence="6">
    <location>
        <begin position="54"/>
        <end position="64"/>
    </location>
</feature>
<dbReference type="SUPFAM" id="SSF53850">
    <property type="entry name" value="Periplasmic binding protein-like II"/>
    <property type="match status" value="1"/>
</dbReference>
<evidence type="ECO:0000256" key="6">
    <source>
        <dbReference type="SAM" id="MobiDB-lite"/>
    </source>
</evidence>
<accession>A0A1T2XME2</accession>
<keyword evidence="5" id="KW-0449">Lipoprotein</keyword>
<keyword evidence="9" id="KW-1185">Reference proteome</keyword>
<dbReference type="STRING" id="1324314.BVG16_01520"/>
<keyword evidence="3" id="KW-0472">Membrane</keyword>
<keyword evidence="4" id="KW-0564">Palmitate</keyword>
<keyword evidence="1" id="KW-1003">Cell membrane</keyword>
<feature type="chain" id="PRO_5039405056" evidence="7">
    <location>
        <begin position="21"/>
        <end position="453"/>
    </location>
</feature>
<dbReference type="PANTHER" id="PTHR43649:SF33">
    <property type="entry name" value="POLYGALACTURONAN_RHAMNOGALACTURONAN-BINDING PROTEIN YTCQ"/>
    <property type="match status" value="1"/>
</dbReference>
<dbReference type="InterPro" id="IPR050490">
    <property type="entry name" value="Bact_solute-bd_prot1"/>
</dbReference>
<evidence type="ECO:0000256" key="5">
    <source>
        <dbReference type="ARBA" id="ARBA00023288"/>
    </source>
</evidence>
<comment type="caution">
    <text evidence="8">The sequence shown here is derived from an EMBL/GenBank/DDBJ whole genome shotgun (WGS) entry which is preliminary data.</text>
</comment>
<proteinExistence type="predicted"/>
<evidence type="ECO:0000256" key="2">
    <source>
        <dbReference type="ARBA" id="ARBA00022729"/>
    </source>
</evidence>
<feature type="region of interest" description="Disordered" evidence="6">
    <location>
        <begin position="25"/>
        <end position="65"/>
    </location>
</feature>
<feature type="compositionally biased region" description="Polar residues" evidence="6">
    <location>
        <begin position="25"/>
        <end position="36"/>
    </location>
</feature>
<feature type="compositionally biased region" description="Basic and acidic residues" evidence="6">
    <location>
        <begin position="37"/>
        <end position="53"/>
    </location>
</feature>
<evidence type="ECO:0000313" key="9">
    <source>
        <dbReference type="Proteomes" id="UP000190188"/>
    </source>
</evidence>
<reference evidence="8 9" key="1">
    <citation type="submission" date="2017-01" db="EMBL/GenBank/DDBJ databases">
        <title>Genome analysis of Paenibacillus selenitrireducens ES3-24.</title>
        <authorList>
            <person name="Xu D."/>
            <person name="Yao R."/>
            <person name="Zheng S."/>
        </authorList>
    </citation>
    <scope>NUCLEOTIDE SEQUENCE [LARGE SCALE GENOMIC DNA]</scope>
    <source>
        <strain evidence="8 9">ES3-24</strain>
    </source>
</reference>
<protein>
    <submittedName>
        <fullName evidence="8">Binding protein msmE</fullName>
    </submittedName>
</protein>
<dbReference type="AlphaFoldDB" id="A0A1T2XME2"/>
<dbReference type="PANTHER" id="PTHR43649">
    <property type="entry name" value="ARABINOSE-BINDING PROTEIN-RELATED"/>
    <property type="match status" value="1"/>
</dbReference>
<dbReference type="Proteomes" id="UP000190188">
    <property type="component" value="Unassembled WGS sequence"/>
</dbReference>
<evidence type="ECO:0000256" key="4">
    <source>
        <dbReference type="ARBA" id="ARBA00023139"/>
    </source>
</evidence>
<dbReference type="Pfam" id="PF13416">
    <property type="entry name" value="SBP_bac_8"/>
    <property type="match status" value="1"/>
</dbReference>
<evidence type="ECO:0000313" key="8">
    <source>
        <dbReference type="EMBL" id="OPA81050.1"/>
    </source>
</evidence>
<evidence type="ECO:0000256" key="7">
    <source>
        <dbReference type="SAM" id="SignalP"/>
    </source>
</evidence>
<feature type="signal peptide" evidence="7">
    <location>
        <begin position="1"/>
        <end position="20"/>
    </location>
</feature>
<evidence type="ECO:0000256" key="1">
    <source>
        <dbReference type="ARBA" id="ARBA00022475"/>
    </source>
</evidence>